<dbReference type="GeneID" id="27343226"/>
<keyword evidence="2" id="KW-1133">Transmembrane helix</keyword>
<evidence type="ECO:0000313" key="3">
    <source>
        <dbReference type="EMBL" id="KIW32489.1"/>
    </source>
</evidence>
<feature type="compositionally biased region" description="Polar residues" evidence="1">
    <location>
        <begin position="53"/>
        <end position="66"/>
    </location>
</feature>
<protein>
    <submittedName>
        <fullName evidence="3">Uncharacterized protein</fullName>
    </submittedName>
</protein>
<organism evidence="3 4">
    <name type="scientific">Cladophialophora immunda</name>
    <dbReference type="NCBI Taxonomy" id="569365"/>
    <lineage>
        <taxon>Eukaryota</taxon>
        <taxon>Fungi</taxon>
        <taxon>Dikarya</taxon>
        <taxon>Ascomycota</taxon>
        <taxon>Pezizomycotina</taxon>
        <taxon>Eurotiomycetes</taxon>
        <taxon>Chaetothyriomycetidae</taxon>
        <taxon>Chaetothyriales</taxon>
        <taxon>Herpotrichiellaceae</taxon>
        <taxon>Cladophialophora</taxon>
    </lineage>
</organism>
<accession>A0A0D2D9Y1</accession>
<evidence type="ECO:0000256" key="2">
    <source>
        <dbReference type="SAM" id="Phobius"/>
    </source>
</evidence>
<dbReference type="AlphaFoldDB" id="A0A0D2D9Y1"/>
<evidence type="ECO:0000313" key="4">
    <source>
        <dbReference type="Proteomes" id="UP000054466"/>
    </source>
</evidence>
<dbReference type="HOGENOM" id="CLU_2120833_0_0_1"/>
<feature type="region of interest" description="Disordered" evidence="1">
    <location>
        <begin position="32"/>
        <end position="84"/>
    </location>
</feature>
<reference evidence="3 4" key="1">
    <citation type="submission" date="2015-01" db="EMBL/GenBank/DDBJ databases">
        <title>The Genome Sequence of Cladophialophora immunda CBS83496.</title>
        <authorList>
            <consortium name="The Broad Institute Genomics Platform"/>
            <person name="Cuomo C."/>
            <person name="de Hoog S."/>
            <person name="Gorbushina A."/>
            <person name="Stielow B."/>
            <person name="Teixiera M."/>
            <person name="Abouelleil A."/>
            <person name="Chapman S.B."/>
            <person name="Priest M."/>
            <person name="Young S.K."/>
            <person name="Wortman J."/>
            <person name="Nusbaum C."/>
            <person name="Birren B."/>
        </authorList>
    </citation>
    <scope>NUCLEOTIDE SEQUENCE [LARGE SCALE GENOMIC DNA]</scope>
    <source>
        <strain evidence="3 4">CBS 83496</strain>
    </source>
</reference>
<evidence type="ECO:0000256" key="1">
    <source>
        <dbReference type="SAM" id="MobiDB-lite"/>
    </source>
</evidence>
<gene>
    <name evidence="3" type="ORF">PV07_04032</name>
</gene>
<name>A0A0D2D9Y1_9EURO</name>
<dbReference type="OrthoDB" id="10424888at2759"/>
<keyword evidence="2" id="KW-0472">Membrane</keyword>
<dbReference type="Proteomes" id="UP000054466">
    <property type="component" value="Unassembled WGS sequence"/>
</dbReference>
<proteinExistence type="predicted"/>
<feature type="compositionally biased region" description="Basic and acidic residues" evidence="1">
    <location>
        <begin position="69"/>
        <end position="84"/>
    </location>
</feature>
<dbReference type="VEuPathDB" id="FungiDB:PV07_04032"/>
<dbReference type="RefSeq" id="XP_016252705.1">
    <property type="nucleotide sequence ID" value="XM_016390803.1"/>
</dbReference>
<dbReference type="EMBL" id="KN847041">
    <property type="protein sequence ID" value="KIW32489.1"/>
    <property type="molecule type" value="Genomic_DNA"/>
</dbReference>
<keyword evidence="4" id="KW-1185">Reference proteome</keyword>
<keyword evidence="2" id="KW-0812">Transmembrane</keyword>
<feature type="transmembrane region" description="Helical" evidence="2">
    <location>
        <begin position="6"/>
        <end position="28"/>
    </location>
</feature>
<sequence>MGSAGATIGIVMLVIIILAVVVGIIGCLRRKQEAPPSNSVNRRQYNERWPSESYGTRQSGRTNRVNGKTARERGEVDPWEPRRDVRMHPIKPARVRRVHGEAYFTERFNHDNWV</sequence>